<organism evidence="1 2">
    <name type="scientific">Acaulospora colombiana</name>
    <dbReference type="NCBI Taxonomy" id="27376"/>
    <lineage>
        <taxon>Eukaryota</taxon>
        <taxon>Fungi</taxon>
        <taxon>Fungi incertae sedis</taxon>
        <taxon>Mucoromycota</taxon>
        <taxon>Glomeromycotina</taxon>
        <taxon>Glomeromycetes</taxon>
        <taxon>Diversisporales</taxon>
        <taxon>Acaulosporaceae</taxon>
        <taxon>Acaulospora</taxon>
    </lineage>
</organism>
<feature type="non-terminal residue" evidence="1">
    <location>
        <position position="1"/>
    </location>
</feature>
<proteinExistence type="predicted"/>
<keyword evidence="2" id="KW-1185">Reference proteome</keyword>
<sequence length="504" mass="55397">TLQAWPIFAQLCGSGLGLLNKAFSTSTSTSDHFTAGRHLHQCDTPYDVPRIMPRVLDPSPVILQHAPVAPRRPLKRTASIASLPTPPRSGDTKKRQRKEVPSGEDVEEGSESSLSEYEERPISKLVFKSKTKTKGKTVTTTVTKTIVVDLEAEKAAEDLFWLGGSADKKEGGPSTELKDKEKRKASSTTGSLPPSPPLSPVKETRSKVQIPRPALKRTATASSSDGELLPNPDGDEDGPIRDSPRNVFLVKKKGEDPPKPTQDEDEEEELEEAPTVSYVFRGKRQEFPNPLYNLPSEAYDRAKLPTSHPEFSPLPTVKRTRLFAKELDEKDVKDKKRRRRHSASPASSPSSSPSRPKRKATTIKKPRHTPQNTPLPPTLIMNLATLEDIVTAATTIPDQGVLAQGLKSFLKRDVAEAILASSLPNNEDPLAVLDPRSNTIGYIYILYVIRVLLSMASARLEQSGSGPGLVTQILNFCENFQSNALAYVPERVNVFVMRLLSQPN</sequence>
<accession>A0ACA9PFF6</accession>
<evidence type="ECO:0000313" key="1">
    <source>
        <dbReference type="EMBL" id="CAG8704261.1"/>
    </source>
</evidence>
<name>A0ACA9PFF6_9GLOM</name>
<comment type="caution">
    <text evidence="1">The sequence shown here is derived from an EMBL/GenBank/DDBJ whole genome shotgun (WGS) entry which is preliminary data.</text>
</comment>
<gene>
    <name evidence="1" type="ORF">ACOLOM_LOCUS10383</name>
</gene>
<dbReference type="Proteomes" id="UP000789525">
    <property type="component" value="Unassembled WGS sequence"/>
</dbReference>
<reference evidence="1" key="1">
    <citation type="submission" date="2021-06" db="EMBL/GenBank/DDBJ databases">
        <authorList>
            <person name="Kallberg Y."/>
            <person name="Tangrot J."/>
            <person name="Rosling A."/>
        </authorList>
    </citation>
    <scope>NUCLEOTIDE SEQUENCE</scope>
    <source>
        <strain evidence="1">CL356</strain>
    </source>
</reference>
<evidence type="ECO:0000313" key="2">
    <source>
        <dbReference type="Proteomes" id="UP000789525"/>
    </source>
</evidence>
<protein>
    <submittedName>
        <fullName evidence="1">16695_t:CDS:1</fullName>
    </submittedName>
</protein>
<feature type="non-terminal residue" evidence="1">
    <location>
        <position position="504"/>
    </location>
</feature>
<dbReference type="EMBL" id="CAJVPT010033267">
    <property type="protein sequence ID" value="CAG8704261.1"/>
    <property type="molecule type" value="Genomic_DNA"/>
</dbReference>